<dbReference type="EMBL" id="LJSX01000007">
    <property type="protein sequence ID" value="KPQ11578.1"/>
    <property type="molecule type" value="Genomic_DNA"/>
</dbReference>
<evidence type="ECO:0000313" key="2">
    <source>
        <dbReference type="EMBL" id="SCC82484.1"/>
    </source>
</evidence>
<sequence>MAARDRNGGIKVMQGECKIETAACYTKHKLIIWNRQIRSVKALLDENVIVKRAALVMCHKKFSGPL</sequence>
<dbReference type="Proteomes" id="UP000050497">
    <property type="component" value="Unassembled WGS sequence"/>
</dbReference>
<dbReference type="Proteomes" id="UP000182800">
    <property type="component" value="Unassembled WGS sequence"/>
</dbReference>
<gene>
    <name evidence="2" type="ORF">GA0071312_3477</name>
    <name evidence="3" type="ORF">GA0071312_3488</name>
    <name evidence="1" type="ORF">HLUCCO17_06620</name>
</gene>
<protein>
    <submittedName>
        <fullName evidence="1">Uncharacterized protein</fullName>
    </submittedName>
</protein>
<evidence type="ECO:0000313" key="1">
    <source>
        <dbReference type="EMBL" id="KPQ11578.1"/>
    </source>
</evidence>
<dbReference type="AlphaFoldDB" id="A0A0N8KEK3"/>
<dbReference type="EMBL" id="FMBM01000002">
    <property type="protein sequence ID" value="SCC82484.1"/>
    <property type="molecule type" value="Genomic_DNA"/>
</dbReference>
<dbReference type="EMBL" id="FMBM01000003">
    <property type="protein sequence ID" value="SCC82489.1"/>
    <property type="molecule type" value="Genomic_DNA"/>
</dbReference>
<reference evidence="1 4" key="1">
    <citation type="submission" date="2015-09" db="EMBL/GenBank/DDBJ databases">
        <title>Identification and resolution of microdiversity through metagenomic sequencing of parallel consortia.</title>
        <authorList>
            <person name="Nelson W.C."/>
            <person name="Romine M.F."/>
            <person name="Lindemann S.R."/>
        </authorList>
    </citation>
    <scope>NUCLEOTIDE SEQUENCE [LARGE SCALE GENOMIC DNA]</scope>
    <source>
        <strain evidence="1">HL-109</strain>
    </source>
</reference>
<proteinExistence type="predicted"/>
<accession>A0A0N8KEK3</accession>
<organism evidence="1 4">
    <name type="scientific">Saliniramus fredricksonii</name>
    <dbReference type="NCBI Taxonomy" id="1653334"/>
    <lineage>
        <taxon>Bacteria</taxon>
        <taxon>Pseudomonadati</taxon>
        <taxon>Pseudomonadota</taxon>
        <taxon>Alphaproteobacteria</taxon>
        <taxon>Hyphomicrobiales</taxon>
        <taxon>Salinarimonadaceae</taxon>
        <taxon>Saliniramus</taxon>
    </lineage>
</organism>
<evidence type="ECO:0000313" key="4">
    <source>
        <dbReference type="Proteomes" id="UP000050497"/>
    </source>
</evidence>
<evidence type="ECO:0000313" key="3">
    <source>
        <dbReference type="EMBL" id="SCC82489.1"/>
    </source>
</evidence>
<name>A0A0N8KEK3_9HYPH</name>
<evidence type="ECO:0000313" key="5">
    <source>
        <dbReference type="Proteomes" id="UP000182800"/>
    </source>
</evidence>
<comment type="caution">
    <text evidence="1">The sequence shown here is derived from an EMBL/GenBank/DDBJ whole genome shotgun (WGS) entry which is preliminary data.</text>
</comment>
<reference evidence="2 5" key="2">
    <citation type="submission" date="2016-08" db="EMBL/GenBank/DDBJ databases">
        <authorList>
            <person name="Varghese N."/>
            <person name="Submissions Spin"/>
        </authorList>
    </citation>
    <scope>NUCLEOTIDE SEQUENCE [LARGE SCALE GENOMIC DNA]</scope>
    <source>
        <strain evidence="2 5">HL-109</strain>
    </source>
</reference>
<keyword evidence="5" id="KW-1185">Reference proteome</keyword>